<dbReference type="OrthoDB" id="3531920at2"/>
<accession>A0A2A9E6L8</accession>
<organism evidence="1 2">
    <name type="scientific">Sanguibacter antarcticus</name>
    <dbReference type="NCBI Taxonomy" id="372484"/>
    <lineage>
        <taxon>Bacteria</taxon>
        <taxon>Bacillati</taxon>
        <taxon>Actinomycetota</taxon>
        <taxon>Actinomycetes</taxon>
        <taxon>Micrococcales</taxon>
        <taxon>Sanguibacteraceae</taxon>
        <taxon>Sanguibacter</taxon>
    </lineage>
</organism>
<dbReference type="RefSeq" id="WP_098455510.1">
    <property type="nucleotide sequence ID" value="NZ_PDJG01000001.1"/>
</dbReference>
<sequence>MSSTSHAGSTSSIDIPQGLEDAPLMSDLDEIAALQRAVGPLYLRYSPGPVVDARTGSHDQESGCDLPGLAAAPLTPEPWWDRPEEEWIARQLCQYTHMWVRPRNAGWLLTGDVIGRGCNSEPLLANARPVALVTQRCVEHAASVYERAFHPGRS</sequence>
<dbReference type="AlphaFoldDB" id="A0A2A9E6L8"/>
<dbReference type="Pfam" id="PF19593">
    <property type="entry name" value="DUF6098"/>
    <property type="match status" value="1"/>
</dbReference>
<protein>
    <submittedName>
        <fullName evidence="1">Uncharacterized protein</fullName>
    </submittedName>
</protein>
<keyword evidence="2" id="KW-1185">Reference proteome</keyword>
<name>A0A2A9E6L8_9MICO</name>
<reference evidence="1 2" key="1">
    <citation type="submission" date="2017-10" db="EMBL/GenBank/DDBJ databases">
        <title>Sequencing the genomes of 1000 actinobacteria strains.</title>
        <authorList>
            <person name="Klenk H.-P."/>
        </authorList>
    </citation>
    <scope>NUCLEOTIDE SEQUENCE [LARGE SCALE GENOMIC DNA]</scope>
    <source>
        <strain evidence="1 2">DSM 18966</strain>
    </source>
</reference>
<gene>
    <name evidence="1" type="ORF">ATL42_2394</name>
</gene>
<dbReference type="Proteomes" id="UP000225548">
    <property type="component" value="Unassembled WGS sequence"/>
</dbReference>
<proteinExistence type="predicted"/>
<dbReference type="InterPro" id="IPR046080">
    <property type="entry name" value="DUF6098"/>
</dbReference>
<comment type="caution">
    <text evidence="1">The sequence shown here is derived from an EMBL/GenBank/DDBJ whole genome shotgun (WGS) entry which is preliminary data.</text>
</comment>
<dbReference type="EMBL" id="PDJG01000001">
    <property type="protein sequence ID" value="PFG34484.1"/>
    <property type="molecule type" value="Genomic_DNA"/>
</dbReference>
<evidence type="ECO:0000313" key="2">
    <source>
        <dbReference type="Proteomes" id="UP000225548"/>
    </source>
</evidence>
<evidence type="ECO:0000313" key="1">
    <source>
        <dbReference type="EMBL" id="PFG34484.1"/>
    </source>
</evidence>